<dbReference type="EMBL" id="CP117167">
    <property type="protein sequence ID" value="WCT13165.1"/>
    <property type="molecule type" value="Genomic_DNA"/>
</dbReference>
<evidence type="ECO:0000256" key="1">
    <source>
        <dbReference type="SAM" id="Phobius"/>
    </source>
</evidence>
<keyword evidence="1" id="KW-0812">Transmembrane</keyword>
<evidence type="ECO:0000313" key="2">
    <source>
        <dbReference type="EMBL" id="WCT13165.1"/>
    </source>
</evidence>
<feature type="transmembrane region" description="Helical" evidence="1">
    <location>
        <begin position="39"/>
        <end position="57"/>
    </location>
</feature>
<evidence type="ECO:0000313" key="3">
    <source>
        <dbReference type="Proteomes" id="UP001216139"/>
    </source>
</evidence>
<keyword evidence="1" id="KW-0472">Membrane</keyword>
<dbReference type="Proteomes" id="UP001216139">
    <property type="component" value="Chromosome"/>
</dbReference>
<organism evidence="2 3">
    <name type="scientific">Mucilaginibacter jinjuensis</name>
    <dbReference type="NCBI Taxonomy" id="1176721"/>
    <lineage>
        <taxon>Bacteria</taxon>
        <taxon>Pseudomonadati</taxon>
        <taxon>Bacteroidota</taxon>
        <taxon>Sphingobacteriia</taxon>
        <taxon>Sphingobacteriales</taxon>
        <taxon>Sphingobacteriaceae</taxon>
        <taxon>Mucilaginibacter</taxon>
    </lineage>
</organism>
<feature type="transmembrane region" description="Helical" evidence="1">
    <location>
        <begin position="333"/>
        <end position="354"/>
    </location>
</feature>
<dbReference type="PANTHER" id="PTHR32309">
    <property type="entry name" value="TYROSINE-PROTEIN KINASE"/>
    <property type="match status" value="1"/>
</dbReference>
<proteinExistence type="predicted"/>
<keyword evidence="3" id="KW-1185">Reference proteome</keyword>
<name>A0ABY7TAQ1_9SPHI</name>
<reference evidence="2 3" key="1">
    <citation type="submission" date="2023-02" db="EMBL/GenBank/DDBJ databases">
        <title>Genome sequence of Mucilaginibacter jinjuensis strain KACC 16571.</title>
        <authorList>
            <person name="Kim S."/>
            <person name="Heo J."/>
            <person name="Kwon S.-W."/>
        </authorList>
    </citation>
    <scope>NUCLEOTIDE SEQUENCE [LARGE SCALE GENOMIC DNA]</scope>
    <source>
        <strain evidence="2 3">KACC 16571</strain>
    </source>
</reference>
<dbReference type="RefSeq" id="WP_273631437.1">
    <property type="nucleotide sequence ID" value="NZ_CP117167.1"/>
</dbReference>
<dbReference type="PANTHER" id="PTHR32309:SF31">
    <property type="entry name" value="CAPSULAR EXOPOLYSACCHARIDE FAMILY"/>
    <property type="match status" value="1"/>
</dbReference>
<accession>A0ABY7TAQ1</accession>
<sequence>MNTKETYNELRHDEKVSFKDLYVKLNECYNFLLSKYIKILLWGIIGGALGLGVSIYTKPVFNATTTFVLEDNKSGGGMLSQYAGIASMVGVDLGGSGGGIFQGDNIIELYKSRAMIQKALLTNSMHKGKEELLIDTYIRMNDLRNKWRDNPNLRNIHFNPGTNQSRLQDSVLGDVIDKINKEVLSIGKPDKKLNIINVTVRAKDEYFASAFNSQIVNTVSNFYILTKTKKTLQNVSILQHQTDSVRSVLKGAINSAIEVADATPNLNPSRQILRAPAQHSQFNAEANKAILTELVKNLELAKISLRQETPLIQIVDSPIYPLKVDRIGKLKGGVIGFLLGGMLSAMFLLLAKFFRGLLN</sequence>
<protein>
    <submittedName>
        <fullName evidence="2">Lipopolysaccharide biosynthesis protein</fullName>
    </submittedName>
</protein>
<keyword evidence="1" id="KW-1133">Transmembrane helix</keyword>
<dbReference type="InterPro" id="IPR050445">
    <property type="entry name" value="Bact_polysacc_biosynth/exp"/>
</dbReference>
<gene>
    <name evidence="2" type="ORF">PQO05_04360</name>
</gene>